<organism evidence="1 2">
    <name type="scientific">Sporosarcina contaminans</name>
    <dbReference type="NCBI Taxonomy" id="633403"/>
    <lineage>
        <taxon>Bacteria</taxon>
        <taxon>Bacillati</taxon>
        <taxon>Bacillota</taxon>
        <taxon>Bacilli</taxon>
        <taxon>Bacillales</taxon>
        <taxon>Caryophanaceae</taxon>
        <taxon>Sporosarcina</taxon>
    </lineage>
</organism>
<dbReference type="Proteomes" id="UP001597231">
    <property type="component" value="Unassembled WGS sequence"/>
</dbReference>
<name>A0ABW3U058_9BACL</name>
<dbReference type="RefSeq" id="WP_336824849.1">
    <property type="nucleotide sequence ID" value="NZ_JBHTLT010000124.1"/>
</dbReference>
<evidence type="ECO:0000313" key="2">
    <source>
        <dbReference type="Proteomes" id="UP001597231"/>
    </source>
</evidence>
<sequence length="53" mass="6280">MYKYETKFLMIELNRLYIDVERCPLCVKGEIKTDIRLLEDAIHYLMNGGQVAE</sequence>
<accession>A0ABW3U058</accession>
<reference evidence="2" key="1">
    <citation type="journal article" date="2019" name="Int. J. Syst. Evol. Microbiol.">
        <title>The Global Catalogue of Microorganisms (GCM) 10K type strain sequencing project: providing services to taxonomists for standard genome sequencing and annotation.</title>
        <authorList>
            <consortium name="The Broad Institute Genomics Platform"/>
            <consortium name="The Broad Institute Genome Sequencing Center for Infectious Disease"/>
            <person name="Wu L."/>
            <person name="Ma J."/>
        </authorList>
    </citation>
    <scope>NUCLEOTIDE SEQUENCE [LARGE SCALE GENOMIC DNA]</scope>
    <source>
        <strain evidence="2">CCUG 53915</strain>
    </source>
</reference>
<evidence type="ECO:0000313" key="1">
    <source>
        <dbReference type="EMBL" id="MFD1206481.1"/>
    </source>
</evidence>
<protein>
    <submittedName>
        <fullName evidence="1">Uncharacterized protein</fullName>
    </submittedName>
</protein>
<comment type="caution">
    <text evidence="1">The sequence shown here is derived from an EMBL/GenBank/DDBJ whole genome shotgun (WGS) entry which is preliminary data.</text>
</comment>
<keyword evidence="2" id="KW-1185">Reference proteome</keyword>
<proteinExistence type="predicted"/>
<gene>
    <name evidence="1" type="ORF">ACFQ38_15395</name>
</gene>
<dbReference type="EMBL" id="JBHTLT010000124">
    <property type="protein sequence ID" value="MFD1206481.1"/>
    <property type="molecule type" value="Genomic_DNA"/>
</dbReference>